<gene>
    <name evidence="1" type="ORF">ACETIH_16035</name>
</gene>
<keyword evidence="2" id="KW-1185">Reference proteome</keyword>
<dbReference type="Proteomes" id="UP001593940">
    <property type="component" value="Unassembled WGS sequence"/>
</dbReference>
<evidence type="ECO:0008006" key="3">
    <source>
        <dbReference type="Google" id="ProtNLM"/>
    </source>
</evidence>
<evidence type="ECO:0000313" key="2">
    <source>
        <dbReference type="Proteomes" id="UP001593940"/>
    </source>
</evidence>
<proteinExistence type="predicted"/>
<organism evidence="1 2">
    <name type="scientific">Microvirga arabica</name>
    <dbReference type="NCBI Taxonomy" id="1128671"/>
    <lineage>
        <taxon>Bacteria</taxon>
        <taxon>Pseudomonadati</taxon>
        <taxon>Pseudomonadota</taxon>
        <taxon>Alphaproteobacteria</taxon>
        <taxon>Hyphomicrobiales</taxon>
        <taxon>Methylobacteriaceae</taxon>
        <taxon>Microvirga</taxon>
    </lineage>
</organism>
<dbReference type="RefSeq" id="WP_203272801.1">
    <property type="nucleotide sequence ID" value="NZ_JAFBID010000030.1"/>
</dbReference>
<reference evidence="1 2" key="1">
    <citation type="submission" date="2024-09" db="EMBL/GenBank/DDBJ databases">
        <title>Nodulacao em especies de Leguminosae Basais da Amazonia e Caracterizacao dos Rizobios e Bacterias Associadas aos Nodulos.</title>
        <authorList>
            <person name="Jambeiro I.C.A."/>
            <person name="Lopes I.S."/>
            <person name="Aguiar E.R.G.R."/>
            <person name="Santos A.F.J."/>
            <person name="Dos Santos J.M.F."/>
            <person name="Gross E."/>
        </authorList>
    </citation>
    <scope>NUCLEOTIDE SEQUENCE [LARGE SCALE GENOMIC DNA]</scope>
    <source>
        <strain evidence="1 2">BRUESC1165</strain>
    </source>
</reference>
<accession>A0ABV6YAG8</accession>
<dbReference type="EMBL" id="JBHOMY010000043">
    <property type="protein sequence ID" value="MFC1458180.1"/>
    <property type="molecule type" value="Genomic_DNA"/>
</dbReference>
<protein>
    <recommendedName>
        <fullName evidence="3">Hybrid sensor histidine kinase/response regulator</fullName>
    </recommendedName>
</protein>
<comment type="caution">
    <text evidence="1">The sequence shown here is derived from an EMBL/GenBank/DDBJ whole genome shotgun (WGS) entry which is preliminary data.</text>
</comment>
<evidence type="ECO:0000313" key="1">
    <source>
        <dbReference type="EMBL" id="MFC1458180.1"/>
    </source>
</evidence>
<sequence length="96" mass="10734">MLMNFPAKQLPAVHDFLQGGGQMGARMRAHDWSTSPLGEPAHWPQSLRHYVELMLNAKQAMFVAWGPELAFLYNDDYAPIFGVKHPGALGRPFAEV</sequence>
<name>A0ABV6YAG8_9HYPH</name>